<gene>
    <name evidence="1" type="ordered locus">GYO_4428</name>
</gene>
<dbReference type="AlphaFoldDB" id="G4NZ22"/>
<accession>G4NZ22</accession>
<evidence type="ECO:0000313" key="1">
    <source>
        <dbReference type="EMBL" id="AEP88985.1"/>
    </source>
</evidence>
<organism evidence="1 2">
    <name type="scientific">Bacillus spizizenii (strain DSM 15029 / JCM 12233 / NBRC 101239 / NRRL B-23049 / TU-B-10)</name>
    <name type="common">Bacillus subtilis subsp. spizizenii</name>
    <dbReference type="NCBI Taxonomy" id="1052585"/>
    <lineage>
        <taxon>Bacteria</taxon>
        <taxon>Bacillati</taxon>
        <taxon>Bacillota</taxon>
        <taxon>Bacilli</taxon>
        <taxon>Bacillales</taxon>
        <taxon>Bacillaceae</taxon>
        <taxon>Bacillus</taxon>
    </lineage>
</organism>
<dbReference type="HOGENOM" id="CLU_3285192_0_0_9"/>
<evidence type="ECO:0000313" key="2">
    <source>
        <dbReference type="Proteomes" id="UP000002651"/>
    </source>
</evidence>
<protein>
    <submittedName>
        <fullName evidence="1">Uncharacterized protein</fullName>
    </submittedName>
</protein>
<dbReference type="EMBL" id="CP002905">
    <property type="protein sequence ID" value="AEP88985.1"/>
    <property type="molecule type" value="Genomic_DNA"/>
</dbReference>
<proteinExistence type="predicted"/>
<reference evidence="1 2" key="1">
    <citation type="journal article" date="2012" name="J. Bacteriol.">
        <title>Whole-genome sequences of Bacillus subtilis and close relatives.</title>
        <authorList>
            <person name="Earl A.M."/>
            <person name="Eppinger M."/>
            <person name="Fricke W.F."/>
            <person name="Rosovitz M.J."/>
            <person name="Rasko D.A."/>
            <person name="Daugherty S."/>
            <person name="Losick R."/>
            <person name="Kolter R."/>
            <person name="Ravel J."/>
        </authorList>
    </citation>
    <scope>NUCLEOTIDE SEQUENCE [LARGE SCALE GENOMIC DNA]</scope>
    <source>
        <strain evidence="2">DSM 15029 / JCM 12233 / NBRC 101239 / NRRL B-23049 / TU-B-10</strain>
    </source>
</reference>
<dbReference type="KEGG" id="bst:GYO_4428"/>
<sequence length="40" mass="4764">MITRSVFLLVGNCLNINKNIVDRYFLNKKFEKIIYDLLSN</sequence>
<keyword evidence="2" id="KW-1185">Reference proteome</keyword>
<name>G4NZ22_BACS4</name>
<dbReference type="Proteomes" id="UP000002651">
    <property type="component" value="Chromosome"/>
</dbReference>